<reference evidence="1 2" key="1">
    <citation type="journal article" date="2021" name="Elife">
        <title>Chloroplast acquisition without the gene transfer in kleptoplastic sea slugs, Plakobranchus ocellatus.</title>
        <authorList>
            <person name="Maeda T."/>
            <person name="Takahashi S."/>
            <person name="Yoshida T."/>
            <person name="Shimamura S."/>
            <person name="Takaki Y."/>
            <person name="Nagai Y."/>
            <person name="Toyoda A."/>
            <person name="Suzuki Y."/>
            <person name="Arimoto A."/>
            <person name="Ishii H."/>
            <person name="Satoh N."/>
            <person name="Nishiyama T."/>
            <person name="Hasebe M."/>
            <person name="Maruyama T."/>
            <person name="Minagawa J."/>
            <person name="Obokata J."/>
            <person name="Shigenobu S."/>
        </authorList>
    </citation>
    <scope>NUCLEOTIDE SEQUENCE [LARGE SCALE GENOMIC DNA]</scope>
</reference>
<proteinExistence type="predicted"/>
<evidence type="ECO:0000313" key="1">
    <source>
        <dbReference type="EMBL" id="GFO13105.1"/>
    </source>
</evidence>
<keyword evidence="2" id="KW-1185">Reference proteome</keyword>
<sequence length="136" mass="15280">MISTPLSPAYEISLFSLTGQPLTSSRSLMLDYGSWGEEIAWDVKESLLNPENSQLSMAVSALQMSLPLLARTFRCDEISINYKPIPGAMDYLFSKIDRPGVADRFVRLWESPQGLITGRFRDFSGEKTFDSRADPH</sequence>
<gene>
    <name evidence="1" type="ORF">PoB_003961000</name>
</gene>
<protein>
    <submittedName>
        <fullName evidence="1">Uncharacterized protein</fullName>
    </submittedName>
</protein>
<dbReference type="Proteomes" id="UP000735302">
    <property type="component" value="Unassembled WGS sequence"/>
</dbReference>
<dbReference type="EMBL" id="BLXT01004479">
    <property type="protein sequence ID" value="GFO13105.1"/>
    <property type="molecule type" value="Genomic_DNA"/>
</dbReference>
<name>A0AAV4AXL3_9GAST</name>
<evidence type="ECO:0000313" key="2">
    <source>
        <dbReference type="Proteomes" id="UP000735302"/>
    </source>
</evidence>
<comment type="caution">
    <text evidence="1">The sequence shown here is derived from an EMBL/GenBank/DDBJ whole genome shotgun (WGS) entry which is preliminary data.</text>
</comment>
<dbReference type="AlphaFoldDB" id="A0AAV4AXL3"/>
<organism evidence="1 2">
    <name type="scientific">Plakobranchus ocellatus</name>
    <dbReference type="NCBI Taxonomy" id="259542"/>
    <lineage>
        <taxon>Eukaryota</taxon>
        <taxon>Metazoa</taxon>
        <taxon>Spiralia</taxon>
        <taxon>Lophotrochozoa</taxon>
        <taxon>Mollusca</taxon>
        <taxon>Gastropoda</taxon>
        <taxon>Heterobranchia</taxon>
        <taxon>Euthyneura</taxon>
        <taxon>Panpulmonata</taxon>
        <taxon>Sacoglossa</taxon>
        <taxon>Placobranchoidea</taxon>
        <taxon>Plakobranchidae</taxon>
        <taxon>Plakobranchus</taxon>
    </lineage>
</organism>
<accession>A0AAV4AXL3</accession>